<reference evidence="14 17" key="1">
    <citation type="submission" date="2023-07" db="EMBL/GenBank/DDBJ databases">
        <authorList>
            <person name="Peeters C."/>
        </authorList>
    </citation>
    <scope>NUCLEOTIDE SEQUENCE</scope>
    <source>
        <strain evidence="15 17">LMG 18095</strain>
        <strain evidence="14">R-77560</strain>
    </source>
</reference>
<comment type="caution">
    <text evidence="14">The sequence shown here is derived from an EMBL/GenBank/DDBJ whole genome shotgun (WGS) entry which is preliminary data.</text>
</comment>
<dbReference type="InterPro" id="IPR037512">
    <property type="entry name" value="PGPase_prok"/>
</dbReference>
<comment type="function">
    <text evidence="12 13">Specifically catalyzes the dephosphorylation of 2-phosphoglycolate. Is involved in the dissimilation of the intracellular 2-phosphoglycolate formed during the DNA repair of 3'-phosphoglycolate ends, a major class of DNA lesions induced by oxidative stress.</text>
</comment>
<evidence type="ECO:0000256" key="5">
    <source>
        <dbReference type="ARBA" id="ARBA00011233"/>
    </source>
</evidence>
<dbReference type="InterPro" id="IPR023214">
    <property type="entry name" value="HAD_sf"/>
</dbReference>
<keyword evidence="10 13" id="KW-0460">Magnesium</keyword>
<keyword evidence="9 13" id="KW-0378">Hydrolase</keyword>
<dbReference type="GO" id="GO:0019253">
    <property type="term" value="P:reductive pentose-phosphate cycle"/>
    <property type="evidence" value="ECO:0007669"/>
    <property type="project" value="UniProtKB-KW"/>
</dbReference>
<dbReference type="InterPro" id="IPR041492">
    <property type="entry name" value="HAD_2"/>
</dbReference>
<dbReference type="InterPro" id="IPR036412">
    <property type="entry name" value="HAD-like_sf"/>
</dbReference>
<organism evidence="14 16">
    <name type="scientific">Ralstonia thomasii</name>
    <dbReference type="NCBI Taxonomy" id="3058596"/>
    <lineage>
        <taxon>Bacteria</taxon>
        <taxon>Pseudomonadati</taxon>
        <taxon>Pseudomonadota</taxon>
        <taxon>Betaproteobacteria</taxon>
        <taxon>Burkholderiales</taxon>
        <taxon>Burkholderiaceae</taxon>
        <taxon>Ralstonia</taxon>
    </lineage>
</organism>
<comment type="subunit">
    <text evidence="5">Homotrimer.</text>
</comment>
<dbReference type="InterPro" id="IPR006439">
    <property type="entry name" value="HAD-SF_hydro_IA"/>
</dbReference>
<keyword evidence="17" id="KW-1185">Reference proteome</keyword>
<protein>
    <recommendedName>
        <fullName evidence="6 13">Phosphoglycolate phosphatase</fullName>
        <shortName evidence="13">PGP</shortName>
        <shortName evidence="13">PGPase</shortName>
        <ecNumber evidence="6 13">3.1.3.18</ecNumber>
    </recommendedName>
</protein>
<dbReference type="GO" id="GO:0006281">
    <property type="term" value="P:DNA repair"/>
    <property type="evidence" value="ECO:0007669"/>
    <property type="project" value="TreeGrafter"/>
</dbReference>
<dbReference type="PRINTS" id="PR00413">
    <property type="entry name" value="HADHALOGNASE"/>
</dbReference>
<name>A0AAD2F330_9RALS</name>
<dbReference type="NCBIfam" id="TIGR01449">
    <property type="entry name" value="PGP_bact"/>
    <property type="match status" value="1"/>
</dbReference>
<feature type="binding site" evidence="13">
    <location>
        <position position="19"/>
    </location>
    <ligand>
        <name>Mg(2+)</name>
        <dbReference type="ChEBI" id="CHEBI:18420"/>
    </ligand>
</feature>
<evidence type="ECO:0000256" key="12">
    <source>
        <dbReference type="ARBA" id="ARBA00059247"/>
    </source>
</evidence>
<feature type="active site" description="Nucleophile" evidence="13">
    <location>
        <position position="17"/>
    </location>
</feature>
<keyword evidence="11 13" id="KW-0119">Carbohydrate metabolism</keyword>
<evidence type="ECO:0000256" key="11">
    <source>
        <dbReference type="ARBA" id="ARBA00023277"/>
    </source>
</evidence>
<evidence type="ECO:0000256" key="7">
    <source>
        <dbReference type="ARBA" id="ARBA00022567"/>
    </source>
</evidence>
<dbReference type="GO" id="GO:0008967">
    <property type="term" value="F:phosphoglycolate phosphatase activity"/>
    <property type="evidence" value="ECO:0007669"/>
    <property type="project" value="UniProtKB-UniRule"/>
</dbReference>
<dbReference type="Gene3D" id="1.10.150.240">
    <property type="entry name" value="Putative phosphatase, domain 2"/>
    <property type="match status" value="1"/>
</dbReference>
<dbReference type="NCBIfam" id="NF009695">
    <property type="entry name" value="PRK13222.1-2"/>
    <property type="match status" value="1"/>
</dbReference>
<dbReference type="PANTHER" id="PTHR43434:SF1">
    <property type="entry name" value="PHOSPHOGLYCOLATE PHOSPHATASE"/>
    <property type="match status" value="1"/>
</dbReference>
<accession>A0AAD2F330</accession>
<dbReference type="SFLD" id="SFLDS00003">
    <property type="entry name" value="Haloacid_Dehalogenase"/>
    <property type="match status" value="1"/>
</dbReference>
<evidence type="ECO:0000256" key="9">
    <source>
        <dbReference type="ARBA" id="ARBA00022801"/>
    </source>
</evidence>
<dbReference type="SFLD" id="SFLDG01135">
    <property type="entry name" value="C1.5.6:_HAD__Beta-PGM__Phospha"/>
    <property type="match status" value="1"/>
</dbReference>
<evidence type="ECO:0000256" key="6">
    <source>
        <dbReference type="ARBA" id="ARBA00013078"/>
    </source>
</evidence>
<evidence type="ECO:0000256" key="2">
    <source>
        <dbReference type="ARBA" id="ARBA00001946"/>
    </source>
</evidence>
<evidence type="ECO:0000256" key="10">
    <source>
        <dbReference type="ARBA" id="ARBA00022842"/>
    </source>
</evidence>
<keyword evidence="7" id="KW-0113">Calvin cycle</keyword>
<dbReference type="InterPro" id="IPR050155">
    <property type="entry name" value="HAD-like_hydrolase_sf"/>
</dbReference>
<dbReference type="NCBIfam" id="TIGR01509">
    <property type="entry name" value="HAD-SF-IA-v3"/>
    <property type="match status" value="1"/>
</dbReference>
<dbReference type="GO" id="GO:0046872">
    <property type="term" value="F:metal ion binding"/>
    <property type="evidence" value="ECO:0007669"/>
    <property type="project" value="UniProtKB-KW"/>
</dbReference>
<dbReference type="SFLD" id="SFLDG01129">
    <property type="entry name" value="C1.5:_HAD__Beta-PGM__Phosphata"/>
    <property type="match status" value="1"/>
</dbReference>
<evidence type="ECO:0000256" key="4">
    <source>
        <dbReference type="ARBA" id="ARBA00006171"/>
    </source>
</evidence>
<dbReference type="PANTHER" id="PTHR43434">
    <property type="entry name" value="PHOSPHOGLYCOLATE PHOSPHATASE"/>
    <property type="match status" value="1"/>
</dbReference>
<evidence type="ECO:0000313" key="17">
    <source>
        <dbReference type="Proteomes" id="UP001189773"/>
    </source>
</evidence>
<dbReference type="SUPFAM" id="SSF56784">
    <property type="entry name" value="HAD-like"/>
    <property type="match status" value="1"/>
</dbReference>
<sequence length="248" mass="26214">MMTGVLPAGPVRAVIIDLDGTMVDTAGDFHAAINAMLGALGAAPDMPAEEVVSYVGKGSENLVRRALDARLPPAQANSRFAEGLELYQRAYIAINGQHVNVYDGVREGLAALRDMGIALACVTNKPRDFTQPLLAQLGLNTYFDLVYPGDAFQYRKPDPYPMLRVAEAFGVAPVEIVAIGDSENDARAARAAGMRVLAVPYGYNHGQPIQGAGADAIVDTLFAAAELIRPYAEPHNAVSAASTDDPCS</sequence>
<evidence type="ECO:0000313" key="14">
    <source>
        <dbReference type="EMBL" id="CAJ0803865.1"/>
    </source>
</evidence>
<dbReference type="Proteomes" id="UP001189773">
    <property type="component" value="Unassembled WGS sequence"/>
</dbReference>
<evidence type="ECO:0000256" key="3">
    <source>
        <dbReference type="ARBA" id="ARBA00004818"/>
    </source>
</evidence>
<evidence type="ECO:0000256" key="13">
    <source>
        <dbReference type="HAMAP-Rule" id="MF_00495"/>
    </source>
</evidence>
<evidence type="ECO:0000256" key="8">
    <source>
        <dbReference type="ARBA" id="ARBA00022723"/>
    </source>
</evidence>
<dbReference type="Gene3D" id="3.40.50.1000">
    <property type="entry name" value="HAD superfamily/HAD-like"/>
    <property type="match status" value="1"/>
</dbReference>
<dbReference type="EMBL" id="CATZAR010000018">
    <property type="protein sequence ID" value="CAJ0804698.1"/>
    <property type="molecule type" value="Genomic_DNA"/>
</dbReference>
<dbReference type="NCBIfam" id="TIGR01549">
    <property type="entry name" value="HAD-SF-IA-v1"/>
    <property type="match status" value="1"/>
</dbReference>
<dbReference type="FunFam" id="3.40.50.1000:FF:000022">
    <property type="entry name" value="Phosphoglycolate phosphatase"/>
    <property type="match status" value="1"/>
</dbReference>
<dbReference type="EMBL" id="CATZAZ010000010">
    <property type="protein sequence ID" value="CAJ0803865.1"/>
    <property type="molecule type" value="Genomic_DNA"/>
</dbReference>
<dbReference type="EC" id="3.1.3.18" evidence="6 13"/>
<evidence type="ECO:0000313" key="15">
    <source>
        <dbReference type="EMBL" id="CAJ0804698.1"/>
    </source>
</evidence>
<dbReference type="AlphaFoldDB" id="A0AAD2F330"/>
<evidence type="ECO:0000256" key="1">
    <source>
        <dbReference type="ARBA" id="ARBA00000830"/>
    </source>
</evidence>
<comment type="cofactor">
    <cofactor evidence="2 13">
        <name>Mg(2+)</name>
        <dbReference type="ChEBI" id="CHEBI:18420"/>
    </cofactor>
</comment>
<comment type="pathway">
    <text evidence="3 13">Organic acid metabolism; glycolate biosynthesis; glycolate from 2-phosphoglycolate: step 1/1.</text>
</comment>
<dbReference type="InterPro" id="IPR023198">
    <property type="entry name" value="PGP-like_dom2"/>
</dbReference>
<proteinExistence type="inferred from homology"/>
<feature type="binding site" evidence="13">
    <location>
        <position position="17"/>
    </location>
    <ligand>
        <name>Mg(2+)</name>
        <dbReference type="ChEBI" id="CHEBI:18420"/>
    </ligand>
</feature>
<gene>
    <name evidence="14" type="primary">cbbZC</name>
    <name evidence="15" type="ORF">LMG18095_04133</name>
    <name evidence="14" type="ORF">R77560_03980</name>
</gene>
<dbReference type="GO" id="GO:0046295">
    <property type="term" value="P:glycolate biosynthetic process"/>
    <property type="evidence" value="ECO:0007669"/>
    <property type="project" value="UniProtKB-UniRule"/>
</dbReference>
<comment type="similarity">
    <text evidence="4 13">Belongs to the HAD-like hydrolase superfamily. CbbY/CbbZ/Gph/YieH family.</text>
</comment>
<dbReference type="Proteomes" id="UP001189756">
    <property type="component" value="Unassembled WGS sequence"/>
</dbReference>
<dbReference type="HAMAP" id="MF_00495">
    <property type="entry name" value="GPH_hydrolase_bact"/>
    <property type="match status" value="1"/>
</dbReference>
<comment type="catalytic activity">
    <reaction evidence="1 13">
        <text>2-phosphoglycolate + H2O = glycolate + phosphate</text>
        <dbReference type="Rhea" id="RHEA:14369"/>
        <dbReference type="ChEBI" id="CHEBI:15377"/>
        <dbReference type="ChEBI" id="CHEBI:29805"/>
        <dbReference type="ChEBI" id="CHEBI:43474"/>
        <dbReference type="ChEBI" id="CHEBI:58033"/>
        <dbReference type="EC" id="3.1.3.18"/>
    </reaction>
</comment>
<feature type="binding site" evidence="13">
    <location>
        <position position="181"/>
    </location>
    <ligand>
        <name>Mg(2+)</name>
        <dbReference type="ChEBI" id="CHEBI:18420"/>
    </ligand>
</feature>
<dbReference type="Pfam" id="PF13419">
    <property type="entry name" value="HAD_2"/>
    <property type="match status" value="1"/>
</dbReference>
<evidence type="ECO:0000313" key="16">
    <source>
        <dbReference type="Proteomes" id="UP001189756"/>
    </source>
</evidence>
<dbReference type="GO" id="GO:0005829">
    <property type="term" value="C:cytosol"/>
    <property type="evidence" value="ECO:0007669"/>
    <property type="project" value="TreeGrafter"/>
</dbReference>
<keyword evidence="8 13" id="KW-0479">Metal-binding</keyword>